<dbReference type="Pfam" id="PF00797">
    <property type="entry name" value="Acetyltransf_2"/>
    <property type="match status" value="1"/>
</dbReference>
<evidence type="ECO:0000313" key="3">
    <source>
        <dbReference type="Proteomes" id="UP000603904"/>
    </source>
</evidence>
<sequence length="105" mass="11298">MTVQMRSAVNGSAGSGMAGHVDVAGYLGRLDLGELTQHRPRVEALEVLHRAHAERVPCECLEVRLDRPTTVDPAESARRVAGGGGYCFHLNGGRSRCCSAPWVTR</sequence>
<reference evidence="2 3" key="1">
    <citation type="submission" date="2021-01" db="EMBL/GenBank/DDBJ databases">
        <title>Whole genome shotgun sequence of Microbispora corallina NBRC 16416.</title>
        <authorList>
            <person name="Komaki H."/>
            <person name="Tamura T."/>
        </authorList>
    </citation>
    <scope>NUCLEOTIDE SEQUENCE [LARGE SCALE GENOMIC DNA]</scope>
    <source>
        <strain evidence="2 3">NBRC 16416</strain>
    </source>
</reference>
<keyword evidence="3" id="KW-1185">Reference proteome</keyword>
<dbReference type="SUPFAM" id="SSF54001">
    <property type="entry name" value="Cysteine proteinases"/>
    <property type="match status" value="1"/>
</dbReference>
<dbReference type="InterPro" id="IPR038765">
    <property type="entry name" value="Papain-like_cys_pep_sf"/>
</dbReference>
<gene>
    <name evidence="2" type="ORF">Mco01_73650</name>
</gene>
<organism evidence="2 3">
    <name type="scientific">Microbispora corallina</name>
    <dbReference type="NCBI Taxonomy" id="83302"/>
    <lineage>
        <taxon>Bacteria</taxon>
        <taxon>Bacillati</taxon>
        <taxon>Actinomycetota</taxon>
        <taxon>Actinomycetes</taxon>
        <taxon>Streptosporangiales</taxon>
        <taxon>Streptosporangiaceae</taxon>
        <taxon>Microbispora</taxon>
    </lineage>
</organism>
<dbReference type="Proteomes" id="UP000603904">
    <property type="component" value="Unassembled WGS sequence"/>
</dbReference>
<accession>A0ABQ4GBD3</accession>
<dbReference type="Gene3D" id="3.30.2140.10">
    <property type="entry name" value="Arylamine N-acetyltransferase"/>
    <property type="match status" value="1"/>
</dbReference>
<evidence type="ECO:0000256" key="1">
    <source>
        <dbReference type="ARBA" id="ARBA00006547"/>
    </source>
</evidence>
<dbReference type="InterPro" id="IPR001447">
    <property type="entry name" value="Arylamine_N-AcTrfase"/>
</dbReference>
<protein>
    <submittedName>
        <fullName evidence="2">Uncharacterized protein</fullName>
    </submittedName>
</protein>
<comment type="caution">
    <text evidence="2">The sequence shown here is derived from an EMBL/GenBank/DDBJ whole genome shotgun (WGS) entry which is preliminary data.</text>
</comment>
<proteinExistence type="inferred from homology"/>
<dbReference type="EMBL" id="BOOC01000057">
    <property type="protein sequence ID" value="GIH44365.1"/>
    <property type="molecule type" value="Genomic_DNA"/>
</dbReference>
<comment type="similarity">
    <text evidence="1">Belongs to the arylamine N-acetyltransferase family.</text>
</comment>
<evidence type="ECO:0000313" key="2">
    <source>
        <dbReference type="EMBL" id="GIH44365.1"/>
    </source>
</evidence>
<name>A0ABQ4GBD3_9ACTN</name>